<keyword evidence="2" id="KW-1185">Reference proteome</keyword>
<dbReference type="RefSeq" id="WP_009560667.1">
    <property type="nucleotide sequence ID" value="NZ_AYZN01000012.1"/>
</dbReference>
<dbReference type="PATRIC" id="fig|1423790.3.peg.709"/>
<dbReference type="Gene3D" id="1.10.520.40">
    <property type="entry name" value="CRISPR-associated protein Cse2"/>
    <property type="match status" value="1"/>
</dbReference>
<comment type="caution">
    <text evidence="1">The sequence shown here is derived from an EMBL/GenBank/DDBJ whole genome shotgun (WGS) entry which is preliminary data.</text>
</comment>
<dbReference type="InterPro" id="IPR013382">
    <property type="entry name" value="CRISPR-assoc_prot_Cse2"/>
</dbReference>
<gene>
    <name evidence="1" type="ORF">BN53_08565</name>
</gene>
<dbReference type="OrthoDB" id="1753036at2"/>
<reference evidence="1 2" key="1">
    <citation type="submission" date="2012-06" db="EMBL/GenBank/DDBJ databases">
        <title>Draft Genome Sequence of Lactobacillus pasteurii CRBIP 24.76T.</title>
        <authorList>
            <person name="Cousin S."/>
            <person name="Bouchier C."/>
            <person name="Loux V."/>
            <person name="Ma L."/>
            <person name="Creno S."/>
            <person name="Bizet C."/>
            <person name="Clermont D."/>
        </authorList>
    </citation>
    <scope>NUCLEOTIDE SEQUENCE [LARGE SCALE GENOMIC DNA]</scope>
    <source>
        <strain evidence="2">CRBIP 24.76T</strain>
    </source>
</reference>
<protein>
    <submittedName>
        <fullName evidence="1">CRISPR system CASCADE complex protein CasB</fullName>
    </submittedName>
</protein>
<organism evidence="1 2">
    <name type="scientific">Lactobacillus pasteurii DSM 23907 = CRBIP 24.76</name>
    <dbReference type="NCBI Taxonomy" id="1423790"/>
    <lineage>
        <taxon>Bacteria</taxon>
        <taxon>Bacillati</taxon>
        <taxon>Bacillota</taxon>
        <taxon>Bacilli</taxon>
        <taxon>Lactobacillales</taxon>
        <taxon>Lactobacillaceae</taxon>
        <taxon>Lactobacillus</taxon>
    </lineage>
</organism>
<dbReference type="STRING" id="1423790.BN53_08565"/>
<dbReference type="Proteomes" id="UP000009311">
    <property type="component" value="Unassembled WGS sequence"/>
</dbReference>
<dbReference type="AlphaFoldDB" id="I7KMI3"/>
<evidence type="ECO:0000313" key="1">
    <source>
        <dbReference type="EMBL" id="CCI86099.1"/>
    </source>
</evidence>
<name>I7KMI3_9LACO</name>
<dbReference type="InterPro" id="IPR038287">
    <property type="entry name" value="Cse2_sf"/>
</dbReference>
<dbReference type="eggNOG" id="ENOG5032UPV">
    <property type="taxonomic scope" value="Bacteria"/>
</dbReference>
<evidence type="ECO:0000313" key="2">
    <source>
        <dbReference type="Proteomes" id="UP000009311"/>
    </source>
</evidence>
<dbReference type="Pfam" id="PF09485">
    <property type="entry name" value="CRISPR_Cse2"/>
    <property type="match status" value="1"/>
</dbReference>
<dbReference type="EMBL" id="CAKD01000030">
    <property type="protein sequence ID" value="CCI86099.1"/>
    <property type="molecule type" value="Genomic_DNA"/>
</dbReference>
<proteinExistence type="predicted"/>
<accession>I7KMI3</accession>
<sequence>MIKVDQVTYSLINRIYNNGNMDRATLSTLRSTTSFSSSRARRVWPIILPMLDVQDLSRNGEPTYAENAIFVALRGYAIMQQANNERCANGDEELFAALASLRQITDISEGVDRRVKNLFLSTSFASMQVALIQLIKLLKSNLPAKQVNFSRLAKDLYFYQLNGHSAEKTFLKWGQQYYRASVKNNEKGDK</sequence>
<dbReference type="NCBIfam" id="TIGR02548">
    <property type="entry name" value="casB_cse2"/>
    <property type="match status" value="1"/>
</dbReference>